<dbReference type="EMBL" id="JAEEGA010000004">
    <property type="protein sequence ID" value="MBP1040904.1"/>
    <property type="molecule type" value="Genomic_DNA"/>
</dbReference>
<dbReference type="Pfam" id="PF02311">
    <property type="entry name" value="AraC_binding"/>
    <property type="match status" value="1"/>
</dbReference>
<evidence type="ECO:0000313" key="6">
    <source>
        <dbReference type="Proteomes" id="UP000674938"/>
    </source>
</evidence>
<protein>
    <submittedName>
        <fullName evidence="5">AraC family transcriptional regulator</fullName>
    </submittedName>
</protein>
<dbReference type="InterPro" id="IPR009057">
    <property type="entry name" value="Homeodomain-like_sf"/>
</dbReference>
<dbReference type="Proteomes" id="UP000674938">
    <property type="component" value="Unassembled WGS sequence"/>
</dbReference>
<evidence type="ECO:0000313" key="5">
    <source>
        <dbReference type="EMBL" id="MBP1040904.1"/>
    </source>
</evidence>
<evidence type="ECO:0000259" key="4">
    <source>
        <dbReference type="PROSITE" id="PS01124"/>
    </source>
</evidence>
<dbReference type="CDD" id="cd06986">
    <property type="entry name" value="cupin_MmsR-like_N"/>
    <property type="match status" value="1"/>
</dbReference>
<dbReference type="InterPro" id="IPR014710">
    <property type="entry name" value="RmlC-like_jellyroll"/>
</dbReference>
<dbReference type="InterPro" id="IPR003313">
    <property type="entry name" value="AraC-bd"/>
</dbReference>
<dbReference type="Gene3D" id="2.60.120.10">
    <property type="entry name" value="Jelly Rolls"/>
    <property type="match status" value="1"/>
</dbReference>
<gene>
    <name evidence="5" type="ORF">I6N95_07800</name>
</gene>
<keyword evidence="1" id="KW-0805">Transcription regulation</keyword>
<dbReference type="SMART" id="SM00342">
    <property type="entry name" value="HTH_ARAC"/>
    <property type="match status" value="1"/>
</dbReference>
<dbReference type="PANTHER" id="PTHR43280:SF30">
    <property type="entry name" value="MMSAB OPERON REGULATORY PROTEIN"/>
    <property type="match status" value="1"/>
</dbReference>
<dbReference type="Gene3D" id="1.10.10.60">
    <property type="entry name" value="Homeodomain-like"/>
    <property type="match status" value="2"/>
</dbReference>
<feature type="domain" description="HTH araC/xylS-type" evidence="4">
    <location>
        <begin position="191"/>
        <end position="289"/>
    </location>
</feature>
<keyword evidence="6" id="KW-1185">Reference proteome</keyword>
<dbReference type="GO" id="GO:0003700">
    <property type="term" value="F:DNA-binding transcription factor activity"/>
    <property type="evidence" value="ECO:0007669"/>
    <property type="project" value="InterPro"/>
</dbReference>
<dbReference type="AlphaFoldDB" id="A0A940SUK6"/>
<evidence type="ECO:0000256" key="1">
    <source>
        <dbReference type="ARBA" id="ARBA00023015"/>
    </source>
</evidence>
<organism evidence="5 6">
    <name type="scientific">Vagococcus allomyrinae</name>
    <dbReference type="NCBI Taxonomy" id="2794353"/>
    <lineage>
        <taxon>Bacteria</taxon>
        <taxon>Bacillati</taxon>
        <taxon>Bacillota</taxon>
        <taxon>Bacilli</taxon>
        <taxon>Lactobacillales</taxon>
        <taxon>Enterococcaceae</taxon>
        <taxon>Vagococcus</taxon>
    </lineage>
</organism>
<dbReference type="Pfam" id="PF12833">
    <property type="entry name" value="HTH_18"/>
    <property type="match status" value="1"/>
</dbReference>
<accession>A0A940SUK6</accession>
<evidence type="ECO:0000256" key="2">
    <source>
        <dbReference type="ARBA" id="ARBA00023125"/>
    </source>
</evidence>
<comment type="caution">
    <text evidence="5">The sequence shown here is derived from an EMBL/GenBank/DDBJ whole genome shotgun (WGS) entry which is preliminary data.</text>
</comment>
<dbReference type="InterPro" id="IPR037923">
    <property type="entry name" value="HTH-like"/>
</dbReference>
<dbReference type="SUPFAM" id="SSF51215">
    <property type="entry name" value="Regulatory protein AraC"/>
    <property type="match status" value="1"/>
</dbReference>
<dbReference type="GO" id="GO:0043565">
    <property type="term" value="F:sequence-specific DNA binding"/>
    <property type="evidence" value="ECO:0007669"/>
    <property type="project" value="InterPro"/>
</dbReference>
<dbReference type="SUPFAM" id="SSF46689">
    <property type="entry name" value="Homeodomain-like"/>
    <property type="match status" value="2"/>
</dbReference>
<reference evidence="5" key="1">
    <citation type="submission" date="2020-12" db="EMBL/GenBank/DDBJ databases">
        <title>Vagococcus allomyrinae sp. nov. and Enterococcus lavae sp. nov., isolated from the larvae of Allomyrina dichotoma.</title>
        <authorList>
            <person name="Lee S.D."/>
        </authorList>
    </citation>
    <scope>NUCLEOTIDE SEQUENCE</scope>
    <source>
        <strain evidence="5">BWB3-3</strain>
    </source>
</reference>
<dbReference type="PROSITE" id="PS01124">
    <property type="entry name" value="HTH_ARAC_FAMILY_2"/>
    <property type="match status" value="1"/>
</dbReference>
<sequence>MNHIKKKDGFKDERHIIIPPGLLQEAKEHPLVEGTLLNELGYYPSARYHYRERYNENVENILIYCLEGEGTIEINNSQRFILTRGTLFIIPENTAHRYYSDGDDPWSILWAHFETPLSDYFELNRLIPIAISSPEKNALIQSHFINLFDIAEKTLSLGNIICTSQLIKLILTEIVYLKDGLSNDKQNSYLTKSIRYLNEHLSESISLVELATYLNISQSYLSSIYNKYLNTSPIDYLIQIRIEQACRYLKMTDLKIYEIAKKVGYQDPYYFSRIFKKITGFTPKNYRQQTNHGTQQMTARK</sequence>
<dbReference type="PANTHER" id="PTHR43280">
    <property type="entry name" value="ARAC-FAMILY TRANSCRIPTIONAL REGULATOR"/>
    <property type="match status" value="1"/>
</dbReference>
<proteinExistence type="predicted"/>
<evidence type="ECO:0000256" key="3">
    <source>
        <dbReference type="ARBA" id="ARBA00023163"/>
    </source>
</evidence>
<name>A0A940SUK6_9ENTE</name>
<dbReference type="InterPro" id="IPR018060">
    <property type="entry name" value="HTH_AraC"/>
</dbReference>
<keyword evidence="2" id="KW-0238">DNA-binding</keyword>
<keyword evidence="3" id="KW-0804">Transcription</keyword>
<dbReference type="InterPro" id="IPR020449">
    <property type="entry name" value="Tscrpt_reg_AraC-type_HTH"/>
</dbReference>
<dbReference type="PRINTS" id="PR00032">
    <property type="entry name" value="HTHARAC"/>
</dbReference>
<dbReference type="RefSeq" id="WP_209526416.1">
    <property type="nucleotide sequence ID" value="NZ_JAEEGA010000004.1"/>
</dbReference>